<protein>
    <submittedName>
        <fullName evidence="1">Uncharacterized protein</fullName>
    </submittedName>
</protein>
<gene>
    <name evidence="1" type="ORF">AAFF_G00096820</name>
</gene>
<dbReference type="EMBL" id="JAINUG010000162">
    <property type="protein sequence ID" value="KAJ8391061.1"/>
    <property type="molecule type" value="Genomic_DNA"/>
</dbReference>
<comment type="caution">
    <text evidence="1">The sequence shown here is derived from an EMBL/GenBank/DDBJ whole genome shotgun (WGS) entry which is preliminary data.</text>
</comment>
<name>A0AAD7WBI9_9TELE</name>
<accession>A0AAD7WBI9</accession>
<dbReference type="AlphaFoldDB" id="A0AAD7WBI9"/>
<dbReference type="Proteomes" id="UP001221898">
    <property type="component" value="Unassembled WGS sequence"/>
</dbReference>
<sequence length="81" mass="8778">MITNRSCHLRNLKCPYLKKTTMCGSIQSVLKGCVFGGRGDRGGGREVDCCVLFVGCTERRLVVGSAAVELWCGGEHRGESQ</sequence>
<reference evidence="1" key="1">
    <citation type="journal article" date="2023" name="Science">
        <title>Genome structures resolve the early diversification of teleost fishes.</title>
        <authorList>
            <person name="Parey E."/>
            <person name="Louis A."/>
            <person name="Montfort J."/>
            <person name="Bouchez O."/>
            <person name="Roques C."/>
            <person name="Iampietro C."/>
            <person name="Lluch J."/>
            <person name="Castinel A."/>
            <person name="Donnadieu C."/>
            <person name="Desvignes T."/>
            <person name="Floi Bucao C."/>
            <person name="Jouanno E."/>
            <person name="Wen M."/>
            <person name="Mejri S."/>
            <person name="Dirks R."/>
            <person name="Jansen H."/>
            <person name="Henkel C."/>
            <person name="Chen W.J."/>
            <person name="Zahm M."/>
            <person name="Cabau C."/>
            <person name="Klopp C."/>
            <person name="Thompson A.W."/>
            <person name="Robinson-Rechavi M."/>
            <person name="Braasch I."/>
            <person name="Lecointre G."/>
            <person name="Bobe J."/>
            <person name="Postlethwait J.H."/>
            <person name="Berthelot C."/>
            <person name="Roest Crollius H."/>
            <person name="Guiguen Y."/>
        </authorList>
    </citation>
    <scope>NUCLEOTIDE SEQUENCE</scope>
    <source>
        <strain evidence="1">NC1722</strain>
    </source>
</reference>
<keyword evidence="2" id="KW-1185">Reference proteome</keyword>
<evidence type="ECO:0000313" key="2">
    <source>
        <dbReference type="Proteomes" id="UP001221898"/>
    </source>
</evidence>
<proteinExistence type="predicted"/>
<evidence type="ECO:0000313" key="1">
    <source>
        <dbReference type="EMBL" id="KAJ8391061.1"/>
    </source>
</evidence>
<organism evidence="1 2">
    <name type="scientific">Aldrovandia affinis</name>
    <dbReference type="NCBI Taxonomy" id="143900"/>
    <lineage>
        <taxon>Eukaryota</taxon>
        <taxon>Metazoa</taxon>
        <taxon>Chordata</taxon>
        <taxon>Craniata</taxon>
        <taxon>Vertebrata</taxon>
        <taxon>Euteleostomi</taxon>
        <taxon>Actinopterygii</taxon>
        <taxon>Neopterygii</taxon>
        <taxon>Teleostei</taxon>
        <taxon>Notacanthiformes</taxon>
        <taxon>Halosauridae</taxon>
        <taxon>Aldrovandia</taxon>
    </lineage>
</organism>